<sequence>MLERKLLGAVLGAPFFAYRAVLLGSADNRVIYPDDRAQTLPSPKHLHFNSSVSVKIQTVKLK</sequence>
<evidence type="ECO:0000313" key="1">
    <source>
        <dbReference type="EMBL" id="GEK92591.1"/>
    </source>
</evidence>
<organism evidence="1 2">
    <name type="scientific">Gluconobacter wancherniae NBRC 103581</name>
    <dbReference type="NCBI Taxonomy" id="656744"/>
    <lineage>
        <taxon>Bacteria</taxon>
        <taxon>Pseudomonadati</taxon>
        <taxon>Pseudomonadota</taxon>
        <taxon>Alphaproteobacteria</taxon>
        <taxon>Acetobacterales</taxon>
        <taxon>Acetobacteraceae</taxon>
        <taxon>Gluconobacter</taxon>
    </lineage>
</organism>
<accession>A0A511AZI4</accession>
<dbReference type="EMBL" id="BJUZ01000001">
    <property type="protein sequence ID" value="GEK92591.1"/>
    <property type="molecule type" value="Genomic_DNA"/>
</dbReference>
<keyword evidence="2" id="KW-1185">Reference proteome</keyword>
<protein>
    <submittedName>
        <fullName evidence="1">Uncharacterized protein</fullName>
    </submittedName>
</protein>
<name>A0A511AZI4_9PROT</name>
<dbReference type="AlphaFoldDB" id="A0A511AZI4"/>
<dbReference type="Proteomes" id="UP000321230">
    <property type="component" value="Unassembled WGS sequence"/>
</dbReference>
<comment type="caution">
    <text evidence="1">The sequence shown here is derived from an EMBL/GenBank/DDBJ whole genome shotgun (WGS) entry which is preliminary data.</text>
</comment>
<proteinExistence type="predicted"/>
<evidence type="ECO:0000313" key="2">
    <source>
        <dbReference type="Proteomes" id="UP000321230"/>
    </source>
</evidence>
<reference evidence="1 2" key="1">
    <citation type="submission" date="2019-07" db="EMBL/GenBank/DDBJ databases">
        <title>Whole genome shotgun sequence of Gluconobacter wancherniae NBRC 103581.</title>
        <authorList>
            <person name="Hosoyama A."/>
            <person name="Uohara A."/>
            <person name="Ohji S."/>
            <person name="Ichikawa N."/>
        </authorList>
    </citation>
    <scope>NUCLEOTIDE SEQUENCE [LARGE SCALE GENOMIC DNA]</scope>
    <source>
        <strain evidence="1 2">NBRC 103581</strain>
    </source>
</reference>
<gene>
    <name evidence="1" type="ORF">GWA01_03610</name>
</gene>